<keyword evidence="4 5" id="KW-0472">Membrane</keyword>
<gene>
    <name evidence="6" type="ORF">BOW53_13230</name>
</gene>
<evidence type="ECO:0000256" key="2">
    <source>
        <dbReference type="ARBA" id="ARBA00022692"/>
    </source>
</evidence>
<feature type="transmembrane region" description="Helical" evidence="5">
    <location>
        <begin position="43"/>
        <end position="60"/>
    </location>
</feature>
<accession>A0A1T2L280</accession>
<name>A0A1T2L280_9GAMM</name>
<comment type="subcellular location">
    <subcellularLocation>
        <location evidence="1">Membrane</location>
        <topology evidence="1">Multi-pass membrane protein</topology>
    </subcellularLocation>
</comment>
<keyword evidence="3 5" id="KW-1133">Transmembrane helix</keyword>
<dbReference type="AlphaFoldDB" id="A0A1T2L280"/>
<comment type="caution">
    <text evidence="6">The sequence shown here is derived from an EMBL/GenBank/DDBJ whole genome shotgun (WGS) entry which is preliminary data.</text>
</comment>
<evidence type="ECO:0000313" key="6">
    <source>
        <dbReference type="EMBL" id="OOZ39046.1"/>
    </source>
</evidence>
<sequence>MDQSKAKKTIYLFSLMTPIGIVIGLVMHHYLLQNNQTLLEASFDAIAAGTFLYVATLEVIREEFSGRGKVLLGRFSFLTGGLLVMAALALWL</sequence>
<keyword evidence="7" id="KW-1185">Reference proteome</keyword>
<dbReference type="InterPro" id="IPR003689">
    <property type="entry name" value="ZIP"/>
</dbReference>
<reference evidence="6 7" key="1">
    <citation type="submission" date="2016-11" db="EMBL/GenBank/DDBJ databases">
        <title>Mixed transmission modes and dynamic genome evolution in an obligate animal-bacterial symbiosis.</title>
        <authorList>
            <person name="Russell S.L."/>
            <person name="Corbett-Detig R.B."/>
            <person name="Cavanaugh C.M."/>
        </authorList>
    </citation>
    <scope>NUCLEOTIDE SEQUENCE [LARGE SCALE GENOMIC DNA]</scope>
    <source>
        <strain evidence="6">Sveles-Q1</strain>
    </source>
</reference>
<feature type="transmembrane region" description="Helical" evidence="5">
    <location>
        <begin position="72"/>
        <end position="91"/>
    </location>
</feature>
<dbReference type="Pfam" id="PF02535">
    <property type="entry name" value="Zip"/>
    <property type="match status" value="1"/>
</dbReference>
<organism evidence="6 7">
    <name type="scientific">Solemya pervernicosa gill symbiont</name>
    <dbReference type="NCBI Taxonomy" id="642797"/>
    <lineage>
        <taxon>Bacteria</taxon>
        <taxon>Pseudomonadati</taxon>
        <taxon>Pseudomonadota</taxon>
        <taxon>Gammaproteobacteria</taxon>
        <taxon>sulfur-oxidizing symbionts</taxon>
    </lineage>
</organism>
<evidence type="ECO:0000256" key="4">
    <source>
        <dbReference type="ARBA" id="ARBA00023136"/>
    </source>
</evidence>
<evidence type="ECO:0000256" key="5">
    <source>
        <dbReference type="SAM" id="Phobius"/>
    </source>
</evidence>
<dbReference type="Proteomes" id="UP000191110">
    <property type="component" value="Unassembled WGS sequence"/>
</dbReference>
<keyword evidence="2 5" id="KW-0812">Transmembrane</keyword>
<evidence type="ECO:0000256" key="1">
    <source>
        <dbReference type="ARBA" id="ARBA00004141"/>
    </source>
</evidence>
<dbReference type="PANTHER" id="PTHR11040">
    <property type="entry name" value="ZINC/IRON TRANSPORTER"/>
    <property type="match status" value="1"/>
</dbReference>
<feature type="transmembrane region" description="Helical" evidence="5">
    <location>
        <begin position="12"/>
        <end position="31"/>
    </location>
</feature>
<evidence type="ECO:0000256" key="3">
    <source>
        <dbReference type="ARBA" id="ARBA00022989"/>
    </source>
</evidence>
<dbReference type="GO" id="GO:0005385">
    <property type="term" value="F:zinc ion transmembrane transporter activity"/>
    <property type="evidence" value="ECO:0007669"/>
    <property type="project" value="TreeGrafter"/>
</dbReference>
<dbReference type="EMBL" id="MPRL01000063">
    <property type="protein sequence ID" value="OOZ39046.1"/>
    <property type="molecule type" value="Genomic_DNA"/>
</dbReference>
<protein>
    <submittedName>
        <fullName evidence="6">Uncharacterized protein</fullName>
    </submittedName>
</protein>
<evidence type="ECO:0000313" key="7">
    <source>
        <dbReference type="Proteomes" id="UP000191110"/>
    </source>
</evidence>
<dbReference type="PANTHER" id="PTHR11040:SF140">
    <property type="entry name" value="ZRT (ZRT), IRT- (IRT-) LIKE PROTEIN TRANSPORTER"/>
    <property type="match status" value="1"/>
</dbReference>
<proteinExistence type="predicted"/>
<dbReference type="GO" id="GO:0016020">
    <property type="term" value="C:membrane"/>
    <property type="evidence" value="ECO:0007669"/>
    <property type="project" value="UniProtKB-SubCell"/>
</dbReference>